<reference evidence="4" key="1">
    <citation type="submission" date="2017-08" db="EMBL/GenBank/DDBJ databases">
        <authorList>
            <person name="Polle J.E."/>
            <person name="Barry K."/>
            <person name="Cushman J."/>
            <person name="Schmutz J."/>
            <person name="Tran D."/>
            <person name="Hathwaick L.T."/>
            <person name="Yim W.C."/>
            <person name="Jenkins J."/>
            <person name="Mckie-Krisberg Z.M."/>
            <person name="Prochnik S."/>
            <person name="Lindquist E."/>
            <person name="Dockter R.B."/>
            <person name="Adam C."/>
            <person name="Molina H."/>
            <person name="Bunkerborg J."/>
            <person name="Jin E."/>
            <person name="Buchheim M."/>
            <person name="Magnuson J."/>
        </authorList>
    </citation>
    <scope>NUCLEOTIDE SEQUENCE</scope>
    <source>
        <strain evidence="4">CCAP 19/18</strain>
    </source>
</reference>
<sequence>MWELQPERKLKPEGRTELGLAAASGNLDVFEDLIEVQGRSPNKVDMFFELPLHIAASFGHHDICQLCLTYSSNLEGIDHENFEGCTPLGCALLFGHTEVASLLIKNGANACYSSKKTGNTPLHHAAWYGSLESVEYLLNANLADANAKNNFGCTPFDMAPPGPVRSLLHKHMRHLGACQ</sequence>
<evidence type="ECO:0000256" key="1">
    <source>
        <dbReference type="ARBA" id="ARBA00022737"/>
    </source>
</evidence>
<dbReference type="InterPro" id="IPR036770">
    <property type="entry name" value="Ankyrin_rpt-contain_sf"/>
</dbReference>
<dbReference type="SMART" id="SM00248">
    <property type="entry name" value="ANK"/>
    <property type="match status" value="4"/>
</dbReference>
<evidence type="ECO:0000256" key="3">
    <source>
        <dbReference type="PROSITE-ProRule" id="PRU00023"/>
    </source>
</evidence>
<proteinExistence type="predicted"/>
<dbReference type="Gene3D" id="1.25.40.20">
    <property type="entry name" value="Ankyrin repeat-containing domain"/>
    <property type="match status" value="1"/>
</dbReference>
<feature type="repeat" description="ANK" evidence="3">
    <location>
        <begin position="117"/>
        <end position="150"/>
    </location>
</feature>
<feature type="repeat" description="ANK" evidence="3">
    <location>
        <begin position="83"/>
        <end position="115"/>
    </location>
</feature>
<dbReference type="Pfam" id="PF12796">
    <property type="entry name" value="Ank_2"/>
    <property type="match status" value="1"/>
</dbReference>
<comment type="caution">
    <text evidence="4">The sequence shown here is derived from an EMBL/GenBank/DDBJ whole genome shotgun (WGS) entry which is preliminary data.</text>
</comment>
<evidence type="ECO:0000313" key="4">
    <source>
        <dbReference type="EMBL" id="KAF5836835.1"/>
    </source>
</evidence>
<accession>A0ABQ7GQE3</accession>
<evidence type="ECO:0000313" key="5">
    <source>
        <dbReference type="Proteomes" id="UP000815325"/>
    </source>
</evidence>
<gene>
    <name evidence="4" type="ORF">DUNSADRAFT_5326</name>
</gene>
<dbReference type="PROSITE" id="PS50088">
    <property type="entry name" value="ANK_REPEAT"/>
    <property type="match status" value="2"/>
</dbReference>
<dbReference type="PROSITE" id="PS50297">
    <property type="entry name" value="ANK_REP_REGION"/>
    <property type="match status" value="2"/>
</dbReference>
<dbReference type="PANTHER" id="PTHR24198:SF194">
    <property type="entry name" value="INVERSIN-A"/>
    <property type="match status" value="1"/>
</dbReference>
<keyword evidence="5" id="KW-1185">Reference proteome</keyword>
<keyword evidence="1" id="KW-0677">Repeat</keyword>
<dbReference type="Proteomes" id="UP000815325">
    <property type="component" value="Unassembled WGS sequence"/>
</dbReference>
<organism evidence="4 5">
    <name type="scientific">Dunaliella salina</name>
    <name type="common">Green alga</name>
    <name type="synonym">Protococcus salinus</name>
    <dbReference type="NCBI Taxonomy" id="3046"/>
    <lineage>
        <taxon>Eukaryota</taxon>
        <taxon>Viridiplantae</taxon>
        <taxon>Chlorophyta</taxon>
        <taxon>core chlorophytes</taxon>
        <taxon>Chlorophyceae</taxon>
        <taxon>CS clade</taxon>
        <taxon>Chlamydomonadales</taxon>
        <taxon>Dunaliellaceae</taxon>
        <taxon>Dunaliella</taxon>
    </lineage>
</organism>
<name>A0ABQ7GQE3_DUNSA</name>
<evidence type="ECO:0000256" key="2">
    <source>
        <dbReference type="ARBA" id="ARBA00023043"/>
    </source>
</evidence>
<dbReference type="SUPFAM" id="SSF48403">
    <property type="entry name" value="Ankyrin repeat"/>
    <property type="match status" value="1"/>
</dbReference>
<keyword evidence="2 3" id="KW-0040">ANK repeat</keyword>
<dbReference type="InterPro" id="IPR002110">
    <property type="entry name" value="Ankyrin_rpt"/>
</dbReference>
<protein>
    <submittedName>
        <fullName evidence="4">Ankyrin repeat-containing domain protein</fullName>
    </submittedName>
</protein>
<dbReference type="PANTHER" id="PTHR24198">
    <property type="entry name" value="ANKYRIN REPEAT AND PROTEIN KINASE DOMAIN-CONTAINING PROTEIN"/>
    <property type="match status" value="1"/>
</dbReference>
<dbReference type="EMBL" id="MU069640">
    <property type="protein sequence ID" value="KAF5836835.1"/>
    <property type="molecule type" value="Genomic_DNA"/>
</dbReference>